<keyword evidence="6 11" id="KW-0812">Transmembrane</keyword>
<dbReference type="GO" id="GO:0015628">
    <property type="term" value="P:protein secretion by the type II secretion system"/>
    <property type="evidence" value="ECO:0007669"/>
    <property type="project" value="InterPro"/>
</dbReference>
<evidence type="ECO:0000313" key="16">
    <source>
        <dbReference type="Proteomes" id="UP000054859"/>
    </source>
</evidence>
<evidence type="ECO:0000313" key="14">
    <source>
        <dbReference type="EMBL" id="KTC65490.1"/>
    </source>
</evidence>
<dbReference type="InterPro" id="IPR043129">
    <property type="entry name" value="ATPase_NBD"/>
</dbReference>
<evidence type="ECO:0000259" key="12">
    <source>
        <dbReference type="Pfam" id="PF05134"/>
    </source>
</evidence>
<keyword evidence="15" id="KW-0614">Plasmid</keyword>
<dbReference type="PATRIC" id="fig|45056.6.peg.151"/>
<dbReference type="Proteomes" id="UP000281170">
    <property type="component" value="Plasmid 9"/>
</dbReference>
<evidence type="ECO:0000256" key="2">
    <source>
        <dbReference type="ARBA" id="ARBA00005318"/>
    </source>
</evidence>
<evidence type="ECO:0000256" key="10">
    <source>
        <dbReference type="PIRNR" id="PIRNR015761"/>
    </source>
</evidence>
<evidence type="ECO:0000256" key="9">
    <source>
        <dbReference type="ARBA" id="ARBA00023136"/>
    </source>
</evidence>
<feature type="domain" description="GspL cytoplasmic actin-ATPase-like" evidence="12">
    <location>
        <begin position="41"/>
        <end position="233"/>
    </location>
</feature>
<sequence length="389" mass="44623">MATCFLFVNHFDENNCLSLRINTQGQIDAPLLSRSLTEFKTLQENHKTWIILNSDLASLHEVELPWLGERKARSAIPYALEEEVAQNVSSLHFVFDKAHYQNNRYLVAVLDKSFLTDLITQIEEHDIAFDLITLDWFGLKNEEVCFTPTNILVNSLLYKGALNRELAAYFFDKFSERAVENQPSILVFKDSISSDYLAEKFAITQRNESYFVWLATRLFSSKPLNFCQGTFARKDKESKIRLWYWVAGASFGLLVLTTLITNLVQLWLLNNAHQKIDKQIAAIYYQFFPEAKQVVSPQFRISSLLEKGKKQTDAFWELLGIFAAQFRGTVFSLEQIRFQNNVLSVTLLSNDFAALEDLQLRLKNAGVQVMQAQASSQDQKVLATLDITL</sequence>
<dbReference type="KEGG" id="ladl:NCTC12735_00299"/>
<comment type="similarity">
    <text evidence="2 10">Belongs to the GSP L family.</text>
</comment>
<accession>A0A0W0R373</accession>
<keyword evidence="16" id="KW-1185">Reference proteome</keyword>
<dbReference type="GO" id="GO:0005886">
    <property type="term" value="C:plasma membrane"/>
    <property type="evidence" value="ECO:0007669"/>
    <property type="project" value="UniProtKB-SubCell"/>
</dbReference>
<dbReference type="Gene3D" id="3.30.420.380">
    <property type="match status" value="1"/>
</dbReference>
<evidence type="ECO:0000313" key="15">
    <source>
        <dbReference type="EMBL" id="VEH84689.1"/>
    </source>
</evidence>
<feature type="transmembrane region" description="Helical" evidence="11">
    <location>
        <begin position="242"/>
        <end position="268"/>
    </location>
</feature>
<evidence type="ECO:0000256" key="7">
    <source>
        <dbReference type="ARBA" id="ARBA00022927"/>
    </source>
</evidence>
<keyword evidence="9 11" id="KW-0472">Membrane</keyword>
<evidence type="ECO:0000256" key="11">
    <source>
        <dbReference type="SAM" id="Phobius"/>
    </source>
</evidence>
<dbReference type="Gene3D" id="3.30.1360.100">
    <property type="entry name" value="General secretion pathway protein M, EpsM"/>
    <property type="match status" value="1"/>
</dbReference>
<dbReference type="GO" id="GO:0015627">
    <property type="term" value="C:type II protein secretion system complex"/>
    <property type="evidence" value="ECO:0007669"/>
    <property type="project" value="InterPro"/>
</dbReference>
<evidence type="ECO:0000256" key="5">
    <source>
        <dbReference type="ARBA" id="ARBA00022519"/>
    </source>
</evidence>
<dbReference type="InterPro" id="IPR007812">
    <property type="entry name" value="T2SS_protein-GspL"/>
</dbReference>
<dbReference type="NCBIfam" id="TIGR01709">
    <property type="entry name" value="typeII_sec_gspL"/>
    <property type="match status" value="1"/>
</dbReference>
<evidence type="ECO:0000313" key="17">
    <source>
        <dbReference type="Proteomes" id="UP000281170"/>
    </source>
</evidence>
<evidence type="ECO:0000256" key="1">
    <source>
        <dbReference type="ARBA" id="ARBA00004377"/>
    </source>
</evidence>
<keyword evidence="8 11" id="KW-1133">Transmembrane helix</keyword>
<comment type="function">
    <text evidence="10">Inner membrane component of the type II secretion system required for the energy-dependent secretion of extracellular factors such as proteases and toxins from the periplasm.</text>
</comment>
<organism evidence="14 16">
    <name type="scientific">Legionella adelaidensis</name>
    <dbReference type="NCBI Taxonomy" id="45056"/>
    <lineage>
        <taxon>Bacteria</taxon>
        <taxon>Pseudomonadati</taxon>
        <taxon>Pseudomonadota</taxon>
        <taxon>Gammaproteobacteria</taxon>
        <taxon>Legionellales</taxon>
        <taxon>Legionellaceae</taxon>
        <taxon>Legionella</taxon>
    </lineage>
</organism>
<keyword evidence="7 10" id="KW-0653">Protein transport</keyword>
<dbReference type="STRING" id="45056.Lade_0148"/>
<dbReference type="EMBL" id="LR134418">
    <property type="protein sequence ID" value="VEH84689.1"/>
    <property type="molecule type" value="Genomic_DNA"/>
</dbReference>
<reference evidence="14 16" key="1">
    <citation type="submission" date="2015-11" db="EMBL/GenBank/DDBJ databases">
        <title>Identification of large and diverse effector repertoires of 38 Legionella species.</title>
        <authorList>
            <person name="Burstein D."/>
            <person name="Amaro F."/>
            <person name="Zusman T."/>
            <person name="Lifshitz Z."/>
            <person name="Cohen O."/>
            <person name="Gilbert J.A."/>
            <person name="Pupko T."/>
            <person name="Shuman H.A."/>
            <person name="Segal G."/>
        </authorList>
    </citation>
    <scope>NUCLEOTIDE SEQUENCE [LARGE SCALE GENOMIC DNA]</scope>
    <source>
        <strain evidence="14 16">1762-AUS-E</strain>
    </source>
</reference>
<dbReference type="Pfam" id="PF05134">
    <property type="entry name" value="T2SSL"/>
    <property type="match status" value="1"/>
</dbReference>
<name>A0A0W0R373_9GAMM</name>
<proteinExistence type="inferred from homology"/>
<geneLocation type="plasmid" evidence="15 17">
    <name>9</name>
</geneLocation>
<keyword evidence="3 10" id="KW-0813">Transport</keyword>
<evidence type="ECO:0000256" key="4">
    <source>
        <dbReference type="ARBA" id="ARBA00022475"/>
    </source>
</evidence>
<evidence type="ECO:0000256" key="6">
    <source>
        <dbReference type="ARBA" id="ARBA00022692"/>
    </source>
</evidence>
<dbReference type="GO" id="GO:0009276">
    <property type="term" value="C:Gram-negative-bacterium-type cell wall"/>
    <property type="evidence" value="ECO:0007669"/>
    <property type="project" value="InterPro"/>
</dbReference>
<dbReference type="Proteomes" id="UP000054859">
    <property type="component" value="Unassembled WGS sequence"/>
</dbReference>
<dbReference type="CDD" id="cd24017">
    <property type="entry name" value="ASKHA_T2SSL_N"/>
    <property type="match status" value="1"/>
</dbReference>
<keyword evidence="5" id="KW-0997">Cell inner membrane</keyword>
<dbReference type="SUPFAM" id="SSF53067">
    <property type="entry name" value="Actin-like ATPase domain"/>
    <property type="match status" value="1"/>
</dbReference>
<dbReference type="InterPro" id="IPR025691">
    <property type="entry name" value="GspL_pp_dom"/>
</dbReference>
<feature type="domain" description="GspL periplasmic" evidence="13">
    <location>
        <begin position="250"/>
        <end position="387"/>
    </location>
</feature>
<protein>
    <recommendedName>
        <fullName evidence="10">Type II secretion system protein L</fullName>
        <shortName evidence="10">T2SS protein L</shortName>
    </recommendedName>
</protein>
<evidence type="ECO:0000256" key="3">
    <source>
        <dbReference type="ARBA" id="ARBA00022448"/>
    </source>
</evidence>
<dbReference type="Pfam" id="PF12693">
    <property type="entry name" value="GspL_C"/>
    <property type="match status" value="1"/>
</dbReference>
<dbReference type="EMBL" id="LNKA01000001">
    <property type="protein sequence ID" value="KTC65490.1"/>
    <property type="molecule type" value="Genomic_DNA"/>
</dbReference>
<dbReference type="PIRSF" id="PIRSF015761">
    <property type="entry name" value="Protein_L"/>
    <property type="match status" value="1"/>
</dbReference>
<dbReference type="RefSeq" id="WP_058461247.1">
    <property type="nucleotide sequence ID" value="NZ_CAAAHS010000003.1"/>
</dbReference>
<dbReference type="AlphaFoldDB" id="A0A0W0R373"/>
<evidence type="ECO:0000256" key="8">
    <source>
        <dbReference type="ARBA" id="ARBA00022989"/>
    </source>
</evidence>
<reference evidence="15 17" key="2">
    <citation type="submission" date="2018-12" db="EMBL/GenBank/DDBJ databases">
        <authorList>
            <consortium name="Pathogen Informatics"/>
        </authorList>
    </citation>
    <scope>NUCLEOTIDE SEQUENCE [LARGE SCALE GENOMIC DNA]</scope>
    <source>
        <strain evidence="15 17">NCTC12735</strain>
        <plasmid evidence="17">9</plasmid>
    </source>
</reference>
<keyword evidence="4" id="KW-1003">Cell membrane</keyword>
<comment type="subcellular location">
    <subcellularLocation>
        <location evidence="1">Cell inner membrane</location>
        <topology evidence="1">Single-pass membrane protein</topology>
    </subcellularLocation>
</comment>
<gene>
    <name evidence="14" type="ORF">Lade_0148</name>
    <name evidence="15" type="ORF">NCTC12735_00299</name>
</gene>
<evidence type="ECO:0000259" key="13">
    <source>
        <dbReference type="Pfam" id="PF12693"/>
    </source>
</evidence>
<dbReference type="InterPro" id="IPR024230">
    <property type="entry name" value="GspL_cyto_dom"/>
</dbReference>